<reference evidence="1 2" key="1">
    <citation type="submission" date="2019-09" db="EMBL/GenBank/DDBJ databases">
        <title>H2 Metabolism Revealed by Metagenomic Analysis in Subglacial Sediment of East Antarctica.</title>
        <authorList>
            <person name="Yang Z."/>
            <person name="Zhang Y."/>
            <person name="Lv Y."/>
            <person name="Yan W."/>
            <person name="Xiao X."/>
            <person name="Sun B."/>
            <person name="Ma H."/>
        </authorList>
    </citation>
    <scope>NUCLEOTIDE SEQUENCE [LARGE SCALE GENOMIC DNA]</scope>
    <source>
        <strain evidence="1">Bin2_2</strain>
    </source>
</reference>
<evidence type="ECO:0000313" key="2">
    <source>
        <dbReference type="Proteomes" id="UP000483432"/>
    </source>
</evidence>
<dbReference type="AlphaFoldDB" id="A0A7C9NQ54"/>
<proteinExistence type="predicted"/>
<comment type="caution">
    <text evidence="1">The sequence shown here is derived from an EMBL/GenBank/DDBJ whole genome shotgun (WGS) entry which is preliminary data.</text>
</comment>
<organism evidence="1 2">
    <name type="scientific">Sulfuriferula multivorans</name>
    <dbReference type="NCBI Taxonomy" id="1559896"/>
    <lineage>
        <taxon>Bacteria</taxon>
        <taxon>Pseudomonadati</taxon>
        <taxon>Pseudomonadota</taxon>
        <taxon>Betaproteobacteria</taxon>
        <taxon>Nitrosomonadales</taxon>
        <taxon>Sulfuricellaceae</taxon>
        <taxon>Sulfuriferula</taxon>
    </lineage>
</organism>
<protein>
    <submittedName>
        <fullName evidence="1">Uncharacterized protein</fullName>
    </submittedName>
</protein>
<sequence>MTKINNEHAHIIVDIAEAFLAGYREAATRDRTRPQLGSEGAETYAIAVSHERVGAGVEVSRHELAEAFVAGFRGDASLTDWVRPKSATAEVIAQLYAGRVGVELLRKNAHREAMAVLLEFSAEARTATHHDTIEAMRSLIDRQLGDEASA</sequence>
<gene>
    <name evidence="1" type="ORF">GZ085_02000</name>
</gene>
<dbReference type="Proteomes" id="UP000483432">
    <property type="component" value="Unassembled WGS sequence"/>
</dbReference>
<name>A0A7C9NQ54_9PROT</name>
<accession>A0A7C9NQ54</accession>
<dbReference type="EMBL" id="JAAFGW010000016">
    <property type="protein sequence ID" value="NDP47162.1"/>
    <property type="molecule type" value="Genomic_DNA"/>
</dbReference>
<evidence type="ECO:0000313" key="1">
    <source>
        <dbReference type="EMBL" id="NDP47162.1"/>
    </source>
</evidence>